<dbReference type="SMART" id="SM00858">
    <property type="entry name" value="SAF"/>
    <property type="match status" value="1"/>
</dbReference>
<evidence type="ECO:0000313" key="3">
    <source>
        <dbReference type="Proteomes" id="UP000683291"/>
    </source>
</evidence>
<dbReference type="NCBIfam" id="TIGR03177">
    <property type="entry name" value="pilus_cpaB"/>
    <property type="match status" value="1"/>
</dbReference>
<dbReference type="Proteomes" id="UP000683291">
    <property type="component" value="Chromosome 1"/>
</dbReference>
<dbReference type="EMBL" id="CP073581">
    <property type="protein sequence ID" value="QUJ75314.1"/>
    <property type="molecule type" value="Genomic_DNA"/>
</dbReference>
<dbReference type="InterPro" id="IPR017592">
    <property type="entry name" value="Pilus_assmbl_Flp-typ_CpaB"/>
</dbReference>
<protein>
    <submittedName>
        <fullName evidence="2">Flp pilus assembly protein CpaB</fullName>
    </submittedName>
</protein>
<dbReference type="RefSeq" id="WP_212703519.1">
    <property type="nucleotide sequence ID" value="NZ_CP073581.1"/>
</dbReference>
<accession>A0A975JB98</accession>
<dbReference type="Pfam" id="PF16976">
    <property type="entry name" value="RcpC"/>
    <property type="match status" value="1"/>
</dbReference>
<name>A0A975JB98_9RHOB</name>
<evidence type="ECO:0000313" key="2">
    <source>
        <dbReference type="EMBL" id="QUJ75314.1"/>
    </source>
</evidence>
<sequence>MRMIFGLVLLVGIALAGGAVYLAKDQIGQYKNAIARAEAAKQKIVPTQTVYVATRQLKYGEKLEKEDVRPVEFPVTAIPEGTFGDETSIFPENTDEHRIVLRPIEKDEALLAVKVTLPGEDAGLTSRLERGMRAFAIKVDVSSGVSGFLRPGDTVDVYWTGRTGGGQNRGDVTKLIENNVQLIAIDQRSGELEGALIARTVTVAVSPNQVASLAQAQSTGRLSLALVGAGDDVIAESIEVDQRDLLGITEEAKAPEAPKERVCTIRTRRGAEVVNLPIPCTN</sequence>
<dbReference type="CDD" id="cd11614">
    <property type="entry name" value="SAF_CpaB_FlgA_like"/>
    <property type="match status" value="1"/>
</dbReference>
<reference evidence="2" key="1">
    <citation type="submission" date="2021-04" db="EMBL/GenBank/DDBJ databases">
        <title>Complete genome sequence for Sulfitobacter sp. strain JK7-1.</title>
        <authorList>
            <person name="Park S.-J."/>
        </authorList>
    </citation>
    <scope>NUCLEOTIDE SEQUENCE</scope>
    <source>
        <strain evidence="2">JK7-1</strain>
    </source>
</reference>
<dbReference type="InterPro" id="IPR031571">
    <property type="entry name" value="RcpC_dom"/>
</dbReference>
<feature type="domain" description="SAF" evidence="1">
    <location>
        <begin position="48"/>
        <end position="116"/>
    </location>
</feature>
<dbReference type="Pfam" id="PF08666">
    <property type="entry name" value="SAF"/>
    <property type="match status" value="1"/>
</dbReference>
<organism evidence="2 3">
    <name type="scientific">Sulfitobacter albidus</name>
    <dbReference type="NCBI Taxonomy" id="2829501"/>
    <lineage>
        <taxon>Bacteria</taxon>
        <taxon>Pseudomonadati</taxon>
        <taxon>Pseudomonadota</taxon>
        <taxon>Alphaproteobacteria</taxon>
        <taxon>Rhodobacterales</taxon>
        <taxon>Roseobacteraceae</taxon>
        <taxon>Sulfitobacter</taxon>
    </lineage>
</organism>
<proteinExistence type="predicted"/>
<dbReference type="KEGG" id="sual:KDD17_09910"/>
<evidence type="ECO:0000259" key="1">
    <source>
        <dbReference type="SMART" id="SM00858"/>
    </source>
</evidence>
<dbReference type="InterPro" id="IPR013974">
    <property type="entry name" value="SAF"/>
</dbReference>
<gene>
    <name evidence="2" type="primary">cpaB</name>
    <name evidence="2" type="ORF">KDD17_09910</name>
</gene>
<dbReference type="AlphaFoldDB" id="A0A975JB98"/>
<keyword evidence="3" id="KW-1185">Reference proteome</keyword>